<dbReference type="GO" id="GO:0051301">
    <property type="term" value="P:cell division"/>
    <property type="evidence" value="ECO:0007669"/>
    <property type="project" value="UniProtKB-KW"/>
</dbReference>
<evidence type="ECO:0000256" key="8">
    <source>
        <dbReference type="ARBA" id="ARBA00023235"/>
    </source>
</evidence>
<dbReference type="GO" id="GO:0015031">
    <property type="term" value="P:protein transport"/>
    <property type="evidence" value="ECO:0007669"/>
    <property type="project" value="UniProtKB-UniRule"/>
</dbReference>
<name>A0A9X3TY09_9PROT</name>
<evidence type="ECO:0000256" key="11">
    <source>
        <dbReference type="ARBA" id="ARBA00029986"/>
    </source>
</evidence>
<dbReference type="InterPro" id="IPR008881">
    <property type="entry name" value="Trigger_fac_ribosome-bd_bac"/>
</dbReference>
<comment type="domain">
    <text evidence="12">Consists of 3 domains; the N-terminus binds the ribosome, the middle domain has PPIase activity, while the C-terminus has intrinsic chaperone activity on its own.</text>
</comment>
<evidence type="ECO:0000256" key="9">
    <source>
        <dbReference type="ARBA" id="ARBA00023306"/>
    </source>
</evidence>
<organism evidence="17 18">
    <name type="scientific">Govanella unica</name>
    <dbReference type="NCBI Taxonomy" id="2975056"/>
    <lineage>
        <taxon>Bacteria</taxon>
        <taxon>Pseudomonadati</taxon>
        <taxon>Pseudomonadota</taxon>
        <taxon>Alphaproteobacteria</taxon>
        <taxon>Emcibacterales</taxon>
        <taxon>Govanellaceae</taxon>
        <taxon>Govanella</taxon>
    </lineage>
</organism>
<gene>
    <name evidence="12 17" type="primary">tig</name>
    <name evidence="17" type="ORF">NYP16_07175</name>
</gene>
<dbReference type="GO" id="GO:0051083">
    <property type="term" value="P:'de novo' cotranslational protein folding"/>
    <property type="evidence" value="ECO:0007669"/>
    <property type="project" value="TreeGrafter"/>
</dbReference>
<feature type="domain" description="PPIase FKBP-type" evidence="16">
    <location>
        <begin position="165"/>
        <end position="247"/>
    </location>
</feature>
<dbReference type="PROSITE" id="PS50059">
    <property type="entry name" value="FKBP_PPIASE"/>
    <property type="match status" value="1"/>
</dbReference>
<dbReference type="GO" id="GO:0043022">
    <property type="term" value="F:ribosome binding"/>
    <property type="evidence" value="ECO:0007669"/>
    <property type="project" value="TreeGrafter"/>
</dbReference>
<comment type="caution">
    <text evidence="17">The sequence shown here is derived from an EMBL/GenBank/DDBJ whole genome shotgun (WGS) entry which is preliminary data.</text>
</comment>
<keyword evidence="5 12" id="KW-0132">Cell division</keyword>
<keyword evidence="12" id="KW-0963">Cytoplasm</keyword>
<evidence type="ECO:0000256" key="10">
    <source>
        <dbReference type="ARBA" id="ARBA00024849"/>
    </source>
</evidence>
<dbReference type="HAMAP" id="MF_00303">
    <property type="entry name" value="Trigger_factor_Tig"/>
    <property type="match status" value="1"/>
</dbReference>
<dbReference type="AlphaFoldDB" id="A0A9X3TY09"/>
<dbReference type="FunFam" id="3.10.50.40:FF:000001">
    <property type="entry name" value="Trigger factor"/>
    <property type="match status" value="1"/>
</dbReference>
<evidence type="ECO:0000256" key="4">
    <source>
        <dbReference type="ARBA" id="ARBA00016902"/>
    </source>
</evidence>
<dbReference type="Pfam" id="PF05698">
    <property type="entry name" value="Trigger_C"/>
    <property type="match status" value="1"/>
</dbReference>
<feature type="region of interest" description="Disordered" evidence="15">
    <location>
        <begin position="450"/>
        <end position="512"/>
    </location>
</feature>
<dbReference type="SUPFAM" id="SSF54534">
    <property type="entry name" value="FKBP-like"/>
    <property type="match status" value="1"/>
</dbReference>
<evidence type="ECO:0000256" key="1">
    <source>
        <dbReference type="ARBA" id="ARBA00000971"/>
    </source>
</evidence>
<evidence type="ECO:0000256" key="14">
    <source>
        <dbReference type="RuleBase" id="RU003914"/>
    </source>
</evidence>
<evidence type="ECO:0000256" key="3">
    <source>
        <dbReference type="ARBA" id="ARBA00013194"/>
    </source>
</evidence>
<dbReference type="InterPro" id="IPR046357">
    <property type="entry name" value="PPIase_dom_sf"/>
</dbReference>
<evidence type="ECO:0000313" key="17">
    <source>
        <dbReference type="EMBL" id="MDA5193733.1"/>
    </source>
</evidence>
<dbReference type="SUPFAM" id="SSF109998">
    <property type="entry name" value="Triger factor/SurA peptide-binding domain-like"/>
    <property type="match status" value="1"/>
</dbReference>
<comment type="function">
    <text evidence="10 12">Involved in protein export. Acts as a chaperone by maintaining the newly synthesized protein in an open conformation. Functions as a peptidyl-prolyl cis-trans isomerase.</text>
</comment>
<evidence type="ECO:0000256" key="2">
    <source>
        <dbReference type="ARBA" id="ARBA00005464"/>
    </source>
</evidence>
<dbReference type="InterPro" id="IPR036611">
    <property type="entry name" value="Trigger_fac_ribosome-bd_sf"/>
</dbReference>
<dbReference type="Gene3D" id="3.10.50.40">
    <property type="match status" value="1"/>
</dbReference>
<dbReference type="GO" id="GO:0043335">
    <property type="term" value="P:protein unfolding"/>
    <property type="evidence" value="ECO:0007669"/>
    <property type="project" value="TreeGrafter"/>
</dbReference>
<dbReference type="Pfam" id="PF05697">
    <property type="entry name" value="Trigger_N"/>
    <property type="match status" value="1"/>
</dbReference>
<comment type="similarity">
    <text evidence="2 12 14">Belongs to the FKBP-type PPIase family. Tig subfamily.</text>
</comment>
<dbReference type="PANTHER" id="PTHR30560">
    <property type="entry name" value="TRIGGER FACTOR CHAPERONE AND PEPTIDYL-PROLYL CIS/TRANS ISOMERASE"/>
    <property type="match status" value="1"/>
</dbReference>
<evidence type="ECO:0000256" key="13">
    <source>
        <dbReference type="PROSITE-ProRule" id="PRU00277"/>
    </source>
</evidence>
<comment type="catalytic activity">
    <reaction evidence="1 12 13">
        <text>[protein]-peptidylproline (omega=180) = [protein]-peptidylproline (omega=0)</text>
        <dbReference type="Rhea" id="RHEA:16237"/>
        <dbReference type="Rhea" id="RHEA-COMP:10747"/>
        <dbReference type="Rhea" id="RHEA-COMP:10748"/>
        <dbReference type="ChEBI" id="CHEBI:83833"/>
        <dbReference type="ChEBI" id="CHEBI:83834"/>
        <dbReference type="EC" id="5.2.1.8"/>
    </reaction>
</comment>
<keyword evidence="6 12" id="KW-0697">Rotamase</keyword>
<accession>A0A9X3TY09</accession>
<dbReference type="RefSeq" id="WP_274943429.1">
    <property type="nucleotide sequence ID" value="NZ_JANWOI010000002.1"/>
</dbReference>
<reference evidence="17" key="1">
    <citation type="submission" date="2022-08" db="EMBL/GenBank/DDBJ databases">
        <authorList>
            <person name="Vandamme P."/>
            <person name="Hettiarachchi A."/>
            <person name="Peeters C."/>
            <person name="Cnockaert M."/>
            <person name="Carlier A."/>
        </authorList>
    </citation>
    <scope>NUCLEOTIDE SEQUENCE</scope>
    <source>
        <strain evidence="17">LMG 31809</strain>
    </source>
</reference>
<dbReference type="NCBIfam" id="TIGR00115">
    <property type="entry name" value="tig"/>
    <property type="match status" value="1"/>
</dbReference>
<evidence type="ECO:0000259" key="16">
    <source>
        <dbReference type="PROSITE" id="PS50059"/>
    </source>
</evidence>
<dbReference type="Gene3D" id="3.30.70.1050">
    <property type="entry name" value="Trigger factor ribosome-binding domain"/>
    <property type="match status" value="1"/>
</dbReference>
<proteinExistence type="inferred from homology"/>
<evidence type="ECO:0000256" key="15">
    <source>
        <dbReference type="SAM" id="MobiDB-lite"/>
    </source>
</evidence>
<dbReference type="PANTHER" id="PTHR30560:SF3">
    <property type="entry name" value="TRIGGER FACTOR-LIKE PROTEIN TIG, CHLOROPLASTIC"/>
    <property type="match status" value="1"/>
</dbReference>
<dbReference type="Gene3D" id="1.10.3120.10">
    <property type="entry name" value="Trigger factor, C-terminal domain"/>
    <property type="match status" value="1"/>
</dbReference>
<dbReference type="InterPro" id="IPR037041">
    <property type="entry name" value="Trigger_fac_C_sf"/>
</dbReference>
<dbReference type="GO" id="GO:0044183">
    <property type="term" value="F:protein folding chaperone"/>
    <property type="evidence" value="ECO:0007669"/>
    <property type="project" value="TreeGrafter"/>
</dbReference>
<keyword evidence="18" id="KW-1185">Reference proteome</keyword>
<evidence type="ECO:0000256" key="5">
    <source>
        <dbReference type="ARBA" id="ARBA00022618"/>
    </source>
</evidence>
<dbReference type="GO" id="GO:0003755">
    <property type="term" value="F:peptidyl-prolyl cis-trans isomerase activity"/>
    <property type="evidence" value="ECO:0007669"/>
    <property type="project" value="UniProtKB-UniRule"/>
</dbReference>
<dbReference type="Proteomes" id="UP001141619">
    <property type="component" value="Unassembled WGS sequence"/>
</dbReference>
<keyword evidence="9 12" id="KW-0131">Cell cycle</keyword>
<dbReference type="InterPro" id="IPR001179">
    <property type="entry name" value="PPIase_FKBP_dom"/>
</dbReference>
<dbReference type="InterPro" id="IPR005215">
    <property type="entry name" value="Trig_fac"/>
</dbReference>
<evidence type="ECO:0000313" key="18">
    <source>
        <dbReference type="Proteomes" id="UP001141619"/>
    </source>
</evidence>
<keyword evidence="7 12" id="KW-0143">Chaperone</keyword>
<dbReference type="Pfam" id="PF00254">
    <property type="entry name" value="FKBP_C"/>
    <property type="match status" value="1"/>
</dbReference>
<dbReference type="EMBL" id="JANWOI010000002">
    <property type="protein sequence ID" value="MDA5193733.1"/>
    <property type="molecule type" value="Genomic_DNA"/>
</dbReference>
<dbReference type="SUPFAM" id="SSF102735">
    <property type="entry name" value="Trigger factor ribosome-binding domain"/>
    <property type="match status" value="1"/>
</dbReference>
<dbReference type="EC" id="5.2.1.8" evidence="3 12"/>
<reference evidence="17" key="2">
    <citation type="journal article" date="2023" name="Syst. Appl. Microbiol.">
        <title>Govania unica gen. nov., sp. nov., a rare biosphere bacterium that represents a novel family in the class Alphaproteobacteria.</title>
        <authorList>
            <person name="Vandamme P."/>
            <person name="Peeters C."/>
            <person name="Hettiarachchi A."/>
            <person name="Cnockaert M."/>
            <person name="Carlier A."/>
        </authorList>
    </citation>
    <scope>NUCLEOTIDE SEQUENCE</scope>
    <source>
        <strain evidence="17">LMG 31809</strain>
    </source>
</reference>
<feature type="compositionally biased region" description="Basic and acidic residues" evidence="15">
    <location>
        <begin position="457"/>
        <end position="499"/>
    </location>
</feature>
<dbReference type="GO" id="GO:0005737">
    <property type="term" value="C:cytoplasm"/>
    <property type="evidence" value="ECO:0007669"/>
    <property type="project" value="UniProtKB-SubCell"/>
</dbReference>
<dbReference type="InterPro" id="IPR008880">
    <property type="entry name" value="Trigger_fac_C"/>
</dbReference>
<protein>
    <recommendedName>
        <fullName evidence="4 12">Trigger factor</fullName>
        <shortName evidence="12">TF</shortName>
        <ecNumber evidence="3 12">5.2.1.8</ecNumber>
    </recommendedName>
    <alternativeName>
        <fullName evidence="11 12">PPIase</fullName>
    </alternativeName>
</protein>
<evidence type="ECO:0000256" key="6">
    <source>
        <dbReference type="ARBA" id="ARBA00023110"/>
    </source>
</evidence>
<keyword evidence="8 12" id="KW-0413">Isomerase</keyword>
<sequence>MQVTETNNEGLKREFKIVVPGKDITTRLEAQLSNMKGRLNLPGFRPGKAPMSLLKKLHGKNLIGQVLEETINEMTGKALEERNLRPALQPRIEITSFEYESEGNLEYNMTVEIVPAIDVPDFSKVTLERLTSEVDDGAIDAEIERFSSFQKNFTEAPKTKKAENGDAVLIDFVGKRDGVAFEGGTAEGHLLELGSGQFIPGFEEQLIGAKAGDEKTLTVTFPEQYGSKDLAGKEVTFDVTVQEVRVSAPVEINDEFAKNLGLESLEALRNTLKDRLGDEIKSLSRQRLKRSLLDALADSEKFDVPEGMIELEFQQIWQHVLNDLNQEAHAHHDHAHGEACDHEIEEPSDEVKEEYRGIAERRVRLGLLLAEVGQKNNIIVPQDDVSRLVAREARRYPGQEKQVFEYYQQNPQALAQLRAPLYEDKVVDFILELVKVTEKSVTRDELKRAVEEDDELPEVKAPEKKKAAKKAKGDDAVAAEEKPKKAAAKKADADGEAKPKKAPAKKAKAKEE</sequence>
<evidence type="ECO:0000256" key="12">
    <source>
        <dbReference type="HAMAP-Rule" id="MF_00303"/>
    </source>
</evidence>
<evidence type="ECO:0000256" key="7">
    <source>
        <dbReference type="ARBA" id="ARBA00023186"/>
    </source>
</evidence>
<comment type="subcellular location">
    <subcellularLocation>
        <location evidence="12">Cytoplasm</location>
    </subcellularLocation>
    <text evidence="12">About half TF is bound to the ribosome near the polypeptide exit tunnel while the other half is free in the cytoplasm.</text>
</comment>
<dbReference type="InterPro" id="IPR027304">
    <property type="entry name" value="Trigger_fact/SurA_dom_sf"/>
</dbReference>
<feature type="compositionally biased region" description="Basic residues" evidence="15">
    <location>
        <begin position="500"/>
        <end position="512"/>
    </location>
</feature>